<keyword evidence="2" id="KW-1185">Reference proteome</keyword>
<name>A0A917PHX4_9PSED</name>
<accession>A0A917PHX4</accession>
<sequence length="65" mass="7458">MASRIWPSVTPWQRHTYMKDLSDSDNVLAILMLMRMIVKIQRNAAMSGQLGCQGTLTFEECQTPR</sequence>
<proteinExistence type="predicted"/>
<dbReference type="Proteomes" id="UP000635983">
    <property type="component" value="Unassembled WGS sequence"/>
</dbReference>
<gene>
    <name evidence="1" type="ORF">GCM10009304_01720</name>
</gene>
<evidence type="ECO:0000313" key="2">
    <source>
        <dbReference type="Proteomes" id="UP000635983"/>
    </source>
</evidence>
<reference evidence="1" key="2">
    <citation type="submission" date="2020-09" db="EMBL/GenBank/DDBJ databases">
        <authorList>
            <person name="Sun Q."/>
            <person name="Ohkuma M."/>
        </authorList>
    </citation>
    <scope>NUCLEOTIDE SEQUENCE</scope>
    <source>
        <strain evidence="1">JCM 30078</strain>
    </source>
</reference>
<reference evidence="1" key="1">
    <citation type="journal article" date="2014" name="Int. J. Syst. Evol. Microbiol.">
        <title>Complete genome sequence of Corynebacterium casei LMG S-19264T (=DSM 44701T), isolated from a smear-ripened cheese.</title>
        <authorList>
            <consortium name="US DOE Joint Genome Institute (JGI-PGF)"/>
            <person name="Walter F."/>
            <person name="Albersmeier A."/>
            <person name="Kalinowski J."/>
            <person name="Ruckert C."/>
        </authorList>
    </citation>
    <scope>NUCLEOTIDE SEQUENCE</scope>
    <source>
        <strain evidence="1">JCM 30078</strain>
    </source>
</reference>
<dbReference type="AlphaFoldDB" id="A0A917PHX4"/>
<organism evidence="1 2">
    <name type="scientific">Pseudomonas matsuisoli</name>
    <dbReference type="NCBI Taxonomy" id="1515666"/>
    <lineage>
        <taxon>Bacteria</taxon>
        <taxon>Pseudomonadati</taxon>
        <taxon>Pseudomonadota</taxon>
        <taxon>Gammaproteobacteria</taxon>
        <taxon>Pseudomonadales</taxon>
        <taxon>Pseudomonadaceae</taxon>
        <taxon>Pseudomonas</taxon>
    </lineage>
</organism>
<evidence type="ECO:0000313" key="1">
    <source>
        <dbReference type="EMBL" id="GGJ79516.1"/>
    </source>
</evidence>
<dbReference type="EMBL" id="BMPO01000001">
    <property type="protein sequence ID" value="GGJ79516.1"/>
    <property type="molecule type" value="Genomic_DNA"/>
</dbReference>
<comment type="caution">
    <text evidence="1">The sequence shown here is derived from an EMBL/GenBank/DDBJ whole genome shotgun (WGS) entry which is preliminary data.</text>
</comment>
<protein>
    <submittedName>
        <fullName evidence="1">Uncharacterized protein</fullName>
    </submittedName>
</protein>